<sequence>VSSMSTATRDAQWGRIGLKTLVVAPSAVVKISQNQVATVGALPTSQAAVPPYMQTLKMTLVMEGRAPREAETIVCMIVTKRSDGFFSQEVIPLPFSDRAVYNGVVYHAGKLYMLLCDPKTDEHYEPDSIYLPFSSRGSVAVLSLDTQQCTVLPATDLPCSLFTRCSFMLGDTWYIAGWNAKRAPILLTYQPLSNRWGRGESGVFGNMTPTLSSTVVGDVAYLMCEDSEFYPYVASFTEESGFRSVARLPKTSDALQMFSIGRHLFVYDTDTTDEPIVLLSYNTVSGEWVEYPSAVRLSVGCVGEHIGDGVLILFTGQSIFYREPECLYLTLSLPPGDDNVSLGL</sequence>
<gene>
    <name evidence="1" type="ORF">KIPB_004714</name>
</gene>
<name>A0A9K3GIE2_9EUKA</name>
<evidence type="ECO:0000313" key="1">
    <source>
        <dbReference type="EMBL" id="GIQ83400.1"/>
    </source>
</evidence>
<keyword evidence="2" id="KW-1185">Reference proteome</keyword>
<comment type="caution">
    <text evidence="1">The sequence shown here is derived from an EMBL/GenBank/DDBJ whole genome shotgun (WGS) entry which is preliminary data.</text>
</comment>
<dbReference type="InterPro" id="IPR015915">
    <property type="entry name" value="Kelch-typ_b-propeller"/>
</dbReference>
<protein>
    <submittedName>
        <fullName evidence="1">Uncharacterized protein</fullName>
    </submittedName>
</protein>
<dbReference type="Proteomes" id="UP000265618">
    <property type="component" value="Unassembled WGS sequence"/>
</dbReference>
<dbReference type="AlphaFoldDB" id="A0A9K3GIE2"/>
<evidence type="ECO:0000313" key="2">
    <source>
        <dbReference type="Proteomes" id="UP000265618"/>
    </source>
</evidence>
<accession>A0A9K3GIE2</accession>
<reference evidence="1 2" key="1">
    <citation type="journal article" date="2018" name="PLoS ONE">
        <title>The draft genome of Kipferlia bialata reveals reductive genome evolution in fornicate parasites.</title>
        <authorList>
            <person name="Tanifuji G."/>
            <person name="Takabayashi S."/>
            <person name="Kume K."/>
            <person name="Takagi M."/>
            <person name="Nakayama T."/>
            <person name="Kamikawa R."/>
            <person name="Inagaki Y."/>
            <person name="Hashimoto T."/>
        </authorList>
    </citation>
    <scope>NUCLEOTIDE SEQUENCE [LARGE SCALE GENOMIC DNA]</scope>
    <source>
        <strain evidence="1">NY0173</strain>
    </source>
</reference>
<organism evidence="1 2">
    <name type="scientific">Kipferlia bialata</name>
    <dbReference type="NCBI Taxonomy" id="797122"/>
    <lineage>
        <taxon>Eukaryota</taxon>
        <taxon>Metamonada</taxon>
        <taxon>Carpediemonas-like organisms</taxon>
        <taxon>Kipferlia</taxon>
    </lineage>
</organism>
<dbReference type="EMBL" id="BDIP01001033">
    <property type="protein sequence ID" value="GIQ83400.1"/>
    <property type="molecule type" value="Genomic_DNA"/>
</dbReference>
<feature type="non-terminal residue" evidence="1">
    <location>
        <position position="1"/>
    </location>
</feature>
<dbReference type="SUPFAM" id="SSF117281">
    <property type="entry name" value="Kelch motif"/>
    <property type="match status" value="1"/>
</dbReference>
<proteinExistence type="predicted"/>